<proteinExistence type="predicted"/>
<dbReference type="PANTHER" id="PTHR36934">
    <property type="entry name" value="BLR0278 PROTEIN"/>
    <property type="match status" value="1"/>
</dbReference>
<comment type="caution">
    <text evidence="4">The sequence shown here is derived from an EMBL/GenBank/DDBJ whole genome shotgun (WGS) entry which is preliminary data.</text>
</comment>
<organism evidence="4 5">
    <name type="scientific">Flintibacter faecis</name>
    <dbReference type="NCBI Taxonomy" id="2763047"/>
    <lineage>
        <taxon>Bacteria</taxon>
        <taxon>Bacillati</taxon>
        <taxon>Bacillota</taxon>
        <taxon>Clostridia</taxon>
        <taxon>Eubacteriales</taxon>
        <taxon>Flintibacter</taxon>
    </lineage>
</organism>
<feature type="active site" evidence="1">
    <location>
        <position position="34"/>
    </location>
</feature>
<reference evidence="4" key="1">
    <citation type="submission" date="2020-08" db="EMBL/GenBank/DDBJ databases">
        <title>Genome public.</title>
        <authorList>
            <person name="Liu C."/>
            <person name="Sun Q."/>
        </authorList>
    </citation>
    <scope>NUCLEOTIDE SEQUENCE</scope>
    <source>
        <strain evidence="4">BX5</strain>
    </source>
</reference>
<evidence type="ECO:0000259" key="3">
    <source>
        <dbReference type="Pfam" id="PF22636"/>
    </source>
</evidence>
<feature type="domain" description="Fluoroacetyl-CoA-specific thioesterase-like" evidence="3">
    <location>
        <begin position="15"/>
        <end position="117"/>
    </location>
</feature>
<protein>
    <submittedName>
        <fullName evidence="4">Thioesterase family protein</fullName>
    </submittedName>
</protein>
<feature type="active site" evidence="1">
    <location>
        <position position="42"/>
    </location>
</feature>
<sequence length="130" mass="13764">MSVTVGMKAKAEAVVNDQNTAISAGSGTLPVFATPWMCALMEQAAWTAVAPGLAEGESTVGTKLNISHVSATPVGLKVWAESEVTAVDGKRLEFKVAAYDEKGLIGEGTHERFIITDERFLGKAARKLEQ</sequence>
<evidence type="ECO:0000313" key="5">
    <source>
        <dbReference type="Proteomes" id="UP000602260"/>
    </source>
</evidence>
<feature type="binding site" evidence="2">
    <location>
        <position position="112"/>
    </location>
    <ligand>
        <name>substrate</name>
    </ligand>
</feature>
<dbReference type="AlphaFoldDB" id="A0A8J6M1X2"/>
<feature type="binding site" evidence="2">
    <location>
        <position position="61"/>
    </location>
    <ligand>
        <name>CoA</name>
        <dbReference type="ChEBI" id="CHEBI:57287"/>
    </ligand>
</feature>
<dbReference type="EMBL" id="JACOPN010000006">
    <property type="protein sequence ID" value="MBC5717569.1"/>
    <property type="molecule type" value="Genomic_DNA"/>
</dbReference>
<accession>A0A8J6M1X2</accession>
<feature type="active site" evidence="1">
    <location>
        <position position="68"/>
    </location>
</feature>
<name>A0A8J6M1X2_9FIRM</name>
<keyword evidence="5" id="KW-1185">Reference proteome</keyword>
<dbReference type="Pfam" id="PF22636">
    <property type="entry name" value="FlK"/>
    <property type="match status" value="1"/>
</dbReference>
<dbReference type="RefSeq" id="WP_186878789.1">
    <property type="nucleotide sequence ID" value="NZ_JACOPN010000006.1"/>
</dbReference>
<dbReference type="InterPro" id="IPR025540">
    <property type="entry name" value="FlK"/>
</dbReference>
<dbReference type="Gene3D" id="3.10.129.10">
    <property type="entry name" value="Hotdog Thioesterase"/>
    <property type="match status" value="1"/>
</dbReference>
<dbReference type="InterPro" id="IPR029069">
    <property type="entry name" value="HotDog_dom_sf"/>
</dbReference>
<dbReference type="PIRSF" id="PIRSF014972">
    <property type="entry name" value="FlK"/>
    <property type="match status" value="1"/>
</dbReference>
<evidence type="ECO:0000256" key="2">
    <source>
        <dbReference type="PIRSR" id="PIRSR014972-2"/>
    </source>
</evidence>
<dbReference type="Proteomes" id="UP000602260">
    <property type="component" value="Unassembled WGS sequence"/>
</dbReference>
<dbReference type="InterPro" id="IPR054485">
    <property type="entry name" value="FlK-like_dom"/>
</dbReference>
<dbReference type="PANTHER" id="PTHR36934:SF1">
    <property type="entry name" value="THIOESTERASE DOMAIN-CONTAINING PROTEIN"/>
    <property type="match status" value="1"/>
</dbReference>
<gene>
    <name evidence="4" type="ORF">H8S55_09585</name>
</gene>
<dbReference type="CDD" id="cd03440">
    <property type="entry name" value="hot_dog"/>
    <property type="match status" value="1"/>
</dbReference>
<feature type="binding site" evidence="2">
    <location>
        <position position="61"/>
    </location>
    <ligand>
        <name>substrate</name>
    </ligand>
</feature>
<dbReference type="SUPFAM" id="SSF54637">
    <property type="entry name" value="Thioesterase/thiol ester dehydrase-isomerase"/>
    <property type="match status" value="1"/>
</dbReference>
<evidence type="ECO:0000256" key="1">
    <source>
        <dbReference type="PIRSR" id="PIRSR014972-1"/>
    </source>
</evidence>
<evidence type="ECO:0000313" key="4">
    <source>
        <dbReference type="EMBL" id="MBC5717569.1"/>
    </source>
</evidence>